<dbReference type="EMBL" id="HBEJ01008806">
    <property type="protein sequence ID" value="CAD8368904.1"/>
    <property type="molecule type" value="Transcribed_RNA"/>
</dbReference>
<dbReference type="InterPro" id="IPR013892">
    <property type="entry name" value="Cyt_c_biogenesis_Cmc1-like"/>
</dbReference>
<comment type="similarity">
    <text evidence="1 3">Belongs to the CMC family.</text>
</comment>
<sequence length="116" mass="13738">MHPPLDRPHPDCENEVDALRQCHATTSKVKFWACNEIKYAMDQCLKIEKQRMLTEMNKDFEEKRQREEDAFRDAVGQELTFDEYLKQDKEYLNAEKAAQDRRKANPDLFTRKANGS</sequence>
<evidence type="ECO:0000313" key="5">
    <source>
        <dbReference type="EMBL" id="CAD8368904.1"/>
    </source>
</evidence>
<evidence type="ECO:0000256" key="4">
    <source>
        <dbReference type="SAM" id="MobiDB-lite"/>
    </source>
</evidence>
<feature type="compositionally biased region" description="Basic and acidic residues" evidence="4">
    <location>
        <begin position="96"/>
        <end position="105"/>
    </location>
</feature>
<proteinExistence type="inferred from homology"/>
<gene>
    <name evidence="5" type="ORF">MPOL1434_LOCUS5165</name>
</gene>
<dbReference type="Pfam" id="PF08583">
    <property type="entry name" value="Cmc1"/>
    <property type="match status" value="1"/>
</dbReference>
<reference evidence="5" key="1">
    <citation type="submission" date="2021-01" db="EMBL/GenBank/DDBJ databases">
        <authorList>
            <person name="Corre E."/>
            <person name="Pelletier E."/>
            <person name="Niang G."/>
            <person name="Scheremetjew M."/>
            <person name="Finn R."/>
            <person name="Kale V."/>
            <person name="Holt S."/>
            <person name="Cochrane G."/>
            <person name="Meng A."/>
            <person name="Brown T."/>
            <person name="Cohen L."/>
        </authorList>
    </citation>
    <scope>NUCLEOTIDE SEQUENCE</scope>
    <source>
        <strain evidence="5">CCMP3303</strain>
    </source>
</reference>
<comment type="subcellular location">
    <subcellularLocation>
        <location evidence="3">Mitochondrion</location>
    </subcellularLocation>
</comment>
<dbReference type="AlphaFoldDB" id="A0A7S0AN80"/>
<accession>A0A7S0AN80</accession>
<feature type="region of interest" description="Disordered" evidence="4">
    <location>
        <begin position="96"/>
        <end position="116"/>
    </location>
</feature>
<keyword evidence="2" id="KW-1015">Disulfide bond</keyword>
<dbReference type="GO" id="GO:0005739">
    <property type="term" value="C:mitochondrion"/>
    <property type="evidence" value="ECO:0007669"/>
    <property type="project" value="UniProtKB-SubCell"/>
</dbReference>
<evidence type="ECO:0000256" key="3">
    <source>
        <dbReference type="RuleBase" id="RU364104"/>
    </source>
</evidence>
<evidence type="ECO:0000256" key="1">
    <source>
        <dbReference type="ARBA" id="ARBA00007347"/>
    </source>
</evidence>
<name>A0A7S0AN80_9STRA</name>
<keyword evidence="3" id="KW-0496">Mitochondrion</keyword>
<organism evidence="5">
    <name type="scientific">Minutocellus polymorphus</name>
    <dbReference type="NCBI Taxonomy" id="265543"/>
    <lineage>
        <taxon>Eukaryota</taxon>
        <taxon>Sar</taxon>
        <taxon>Stramenopiles</taxon>
        <taxon>Ochrophyta</taxon>
        <taxon>Bacillariophyta</taxon>
        <taxon>Mediophyceae</taxon>
        <taxon>Cymatosirophycidae</taxon>
        <taxon>Cymatosirales</taxon>
        <taxon>Cymatosiraceae</taxon>
        <taxon>Minutocellus</taxon>
    </lineage>
</organism>
<protein>
    <recommendedName>
        <fullName evidence="3">COX assembly mitochondrial protein</fullName>
    </recommendedName>
</protein>
<evidence type="ECO:0000256" key="2">
    <source>
        <dbReference type="ARBA" id="ARBA00023157"/>
    </source>
</evidence>